<name>A0A9Q1JRY8_9CARY</name>
<evidence type="ECO:0000313" key="3">
    <source>
        <dbReference type="EMBL" id="KAJ8429797.1"/>
    </source>
</evidence>
<feature type="region of interest" description="Disordered" evidence="1">
    <location>
        <begin position="121"/>
        <end position="148"/>
    </location>
</feature>
<accession>A0A9Q1JRY8</accession>
<feature type="compositionally biased region" description="Basic and acidic residues" evidence="1">
    <location>
        <begin position="447"/>
        <end position="475"/>
    </location>
</feature>
<feature type="compositionally biased region" description="Low complexity" evidence="1">
    <location>
        <begin position="476"/>
        <end position="489"/>
    </location>
</feature>
<dbReference type="Pfam" id="PF04195">
    <property type="entry name" value="Transposase_28"/>
    <property type="match status" value="1"/>
</dbReference>
<dbReference type="InterPro" id="IPR007321">
    <property type="entry name" value="Transposase_28"/>
</dbReference>
<dbReference type="OrthoDB" id="688579at2759"/>
<gene>
    <name evidence="3" type="ORF">Cgig2_015629</name>
</gene>
<protein>
    <recommendedName>
        <fullName evidence="2">Transposase (putative) gypsy type domain-containing protein</fullName>
    </recommendedName>
</protein>
<comment type="caution">
    <text evidence="3">The sequence shown here is derived from an EMBL/GenBank/DDBJ whole genome shotgun (WGS) entry which is preliminary data.</text>
</comment>
<dbReference type="EMBL" id="JAKOGI010000857">
    <property type="protein sequence ID" value="KAJ8429797.1"/>
    <property type="molecule type" value="Genomic_DNA"/>
</dbReference>
<dbReference type="Proteomes" id="UP001153076">
    <property type="component" value="Unassembled WGS sequence"/>
</dbReference>
<sequence>MVAEYVRDTFCWPLRETSAQRSKPLPGDYPGLCPSFNLGVATQLTAGWLMWAPAAVKRGALRVLARERGTSSSSSDGSPRRSSSERASTSSLSHEGPSTLVRLVLKKRGCSPVRSVPKIVAEGPKFPRAPAHSDPQDGSGSHFPNPKVVPTLKRTTLEKKYLLPVGYTFMIPEPDATVNEPPAKCIVVYCATLNYGLRFPFHPVTEDILTKYELAPAQVVPTSWHSICSFIATCELRGLTYLARAFNLVHIVHSAPKKTRDLGCYCFNNRSGYMTAIEKKSKTIQPVKGSEKRVSEDNINGLQDRGRHLEVSGGQSRLSSGRGATVPCEPARQEGTYLSPACPNLFPREPADTLKTARAASQVASGTSPSARPLPPNVIMVNLAAKFTLVQDLVKSWDLATSGTSDPLKVTEDEVIMAEPFARGVRAAMERRRLEGLVTRYQRRWETMKEEKDAREAEKKDLQHQLEEALPKAEAEATAGAERAAQARE</sequence>
<proteinExistence type="predicted"/>
<organism evidence="3 4">
    <name type="scientific">Carnegiea gigantea</name>
    <dbReference type="NCBI Taxonomy" id="171969"/>
    <lineage>
        <taxon>Eukaryota</taxon>
        <taxon>Viridiplantae</taxon>
        <taxon>Streptophyta</taxon>
        <taxon>Embryophyta</taxon>
        <taxon>Tracheophyta</taxon>
        <taxon>Spermatophyta</taxon>
        <taxon>Magnoliopsida</taxon>
        <taxon>eudicotyledons</taxon>
        <taxon>Gunneridae</taxon>
        <taxon>Pentapetalae</taxon>
        <taxon>Caryophyllales</taxon>
        <taxon>Cactineae</taxon>
        <taxon>Cactaceae</taxon>
        <taxon>Cactoideae</taxon>
        <taxon>Echinocereeae</taxon>
        <taxon>Carnegiea</taxon>
    </lineage>
</organism>
<feature type="domain" description="Transposase (putative) gypsy type" evidence="2">
    <location>
        <begin position="187"/>
        <end position="236"/>
    </location>
</feature>
<evidence type="ECO:0000256" key="1">
    <source>
        <dbReference type="SAM" id="MobiDB-lite"/>
    </source>
</evidence>
<dbReference type="AlphaFoldDB" id="A0A9Q1JRY8"/>
<evidence type="ECO:0000313" key="4">
    <source>
        <dbReference type="Proteomes" id="UP001153076"/>
    </source>
</evidence>
<evidence type="ECO:0000259" key="2">
    <source>
        <dbReference type="Pfam" id="PF04195"/>
    </source>
</evidence>
<feature type="region of interest" description="Disordered" evidence="1">
    <location>
        <begin position="310"/>
        <end position="330"/>
    </location>
</feature>
<feature type="compositionally biased region" description="Low complexity" evidence="1">
    <location>
        <begin position="312"/>
        <end position="323"/>
    </location>
</feature>
<keyword evidence="4" id="KW-1185">Reference proteome</keyword>
<reference evidence="3" key="1">
    <citation type="submission" date="2022-04" db="EMBL/GenBank/DDBJ databases">
        <title>Carnegiea gigantea Genome sequencing and assembly v2.</title>
        <authorList>
            <person name="Copetti D."/>
            <person name="Sanderson M.J."/>
            <person name="Burquez A."/>
            <person name="Wojciechowski M.F."/>
        </authorList>
    </citation>
    <scope>NUCLEOTIDE SEQUENCE</scope>
    <source>
        <strain evidence="3">SGP5-SGP5p</strain>
        <tissue evidence="3">Aerial part</tissue>
    </source>
</reference>
<feature type="region of interest" description="Disordered" evidence="1">
    <location>
        <begin position="447"/>
        <end position="489"/>
    </location>
</feature>
<feature type="region of interest" description="Disordered" evidence="1">
    <location>
        <begin position="66"/>
        <end position="95"/>
    </location>
</feature>